<comment type="caution">
    <text evidence="1">The sequence shown here is derived from an EMBL/GenBank/DDBJ whole genome shotgun (WGS) entry which is preliminary data.</text>
</comment>
<name>A0A645G3G2_9ZZZZ</name>
<accession>A0A645G3G2</accession>
<dbReference type="AlphaFoldDB" id="A0A645G3G2"/>
<reference evidence="1" key="1">
    <citation type="submission" date="2019-08" db="EMBL/GenBank/DDBJ databases">
        <authorList>
            <person name="Kucharzyk K."/>
            <person name="Murdoch R.W."/>
            <person name="Higgins S."/>
            <person name="Loffler F."/>
        </authorList>
    </citation>
    <scope>NUCLEOTIDE SEQUENCE</scope>
</reference>
<dbReference type="EMBL" id="VSSQ01068260">
    <property type="protein sequence ID" value="MPN20482.1"/>
    <property type="molecule type" value="Genomic_DNA"/>
</dbReference>
<organism evidence="1">
    <name type="scientific">bioreactor metagenome</name>
    <dbReference type="NCBI Taxonomy" id="1076179"/>
    <lineage>
        <taxon>unclassified sequences</taxon>
        <taxon>metagenomes</taxon>
        <taxon>ecological metagenomes</taxon>
    </lineage>
</organism>
<evidence type="ECO:0000313" key="1">
    <source>
        <dbReference type="EMBL" id="MPN20482.1"/>
    </source>
</evidence>
<proteinExistence type="predicted"/>
<protein>
    <submittedName>
        <fullName evidence="1">Uncharacterized protein</fullName>
    </submittedName>
</protein>
<gene>
    <name evidence="1" type="ORF">SDC9_167861</name>
</gene>
<sequence length="170" mass="19040">MPRGVEEYVDLILIPVALHLQHHWDAEYAKSAKPRLCIKNLHSRGEREDRSGNGIARAALKGHIARKLPAAEDQFLRRGFPCLTHADDVVRQVLTVCIDGDNAFIRRILVVDIRQRGFQGGAFTAVHAVMDDLCIRLKGIKQGAFVRTAAVVDDDEIVLSLFVKIEYETT</sequence>